<protein>
    <submittedName>
        <fullName evidence="2">Uncharacterized protein</fullName>
    </submittedName>
</protein>
<keyword evidence="3" id="KW-1185">Reference proteome</keyword>
<dbReference type="Proteomes" id="UP001303046">
    <property type="component" value="Unassembled WGS sequence"/>
</dbReference>
<sequence>MDLVDPATEEERACFGVIRPVRSSLSRTRRSKNISDTVDRVIAGCEEFVTQDEIMRGLDTAFEKLSVVPALRIPTESTKDDVHAERMDLGPIHAQRNEHI</sequence>
<feature type="compositionally biased region" description="Basic and acidic residues" evidence="1">
    <location>
        <begin position="79"/>
        <end position="88"/>
    </location>
</feature>
<comment type="caution">
    <text evidence="2">The sequence shown here is derived from an EMBL/GenBank/DDBJ whole genome shotgun (WGS) entry which is preliminary data.</text>
</comment>
<name>A0ABR1DM69_NECAM</name>
<organism evidence="2 3">
    <name type="scientific">Necator americanus</name>
    <name type="common">Human hookworm</name>
    <dbReference type="NCBI Taxonomy" id="51031"/>
    <lineage>
        <taxon>Eukaryota</taxon>
        <taxon>Metazoa</taxon>
        <taxon>Ecdysozoa</taxon>
        <taxon>Nematoda</taxon>
        <taxon>Chromadorea</taxon>
        <taxon>Rhabditida</taxon>
        <taxon>Rhabditina</taxon>
        <taxon>Rhabditomorpha</taxon>
        <taxon>Strongyloidea</taxon>
        <taxon>Ancylostomatidae</taxon>
        <taxon>Bunostominae</taxon>
        <taxon>Necator</taxon>
    </lineage>
</organism>
<evidence type="ECO:0000313" key="2">
    <source>
        <dbReference type="EMBL" id="KAK6751550.1"/>
    </source>
</evidence>
<evidence type="ECO:0000313" key="3">
    <source>
        <dbReference type="Proteomes" id="UP001303046"/>
    </source>
</evidence>
<accession>A0ABR1DM69</accession>
<feature type="region of interest" description="Disordered" evidence="1">
    <location>
        <begin position="79"/>
        <end position="100"/>
    </location>
</feature>
<evidence type="ECO:0000256" key="1">
    <source>
        <dbReference type="SAM" id="MobiDB-lite"/>
    </source>
</evidence>
<gene>
    <name evidence="2" type="primary">Necator_chrIV.g16433</name>
    <name evidence="2" type="ORF">RB195_003136</name>
</gene>
<proteinExistence type="predicted"/>
<reference evidence="2 3" key="1">
    <citation type="submission" date="2023-08" db="EMBL/GenBank/DDBJ databases">
        <title>A Necator americanus chromosomal reference genome.</title>
        <authorList>
            <person name="Ilik V."/>
            <person name="Petrzelkova K.J."/>
            <person name="Pardy F."/>
            <person name="Fuh T."/>
            <person name="Niatou-Singa F.S."/>
            <person name="Gouil Q."/>
            <person name="Baker L."/>
            <person name="Ritchie M.E."/>
            <person name="Jex A.R."/>
            <person name="Gazzola D."/>
            <person name="Li H."/>
            <person name="Toshio Fujiwara R."/>
            <person name="Zhan B."/>
            <person name="Aroian R.V."/>
            <person name="Pafco B."/>
            <person name="Schwarz E.M."/>
        </authorList>
    </citation>
    <scope>NUCLEOTIDE SEQUENCE [LARGE SCALE GENOMIC DNA]</scope>
    <source>
        <strain evidence="2 3">Aroian</strain>
        <tissue evidence="2">Whole animal</tissue>
    </source>
</reference>
<dbReference type="EMBL" id="JAVFWL010000004">
    <property type="protein sequence ID" value="KAK6751550.1"/>
    <property type="molecule type" value="Genomic_DNA"/>
</dbReference>